<evidence type="ECO:0000313" key="12">
    <source>
        <dbReference type="Proteomes" id="UP000282574"/>
    </source>
</evidence>
<proteinExistence type="inferred from homology"/>
<dbReference type="GO" id="GO:0046872">
    <property type="term" value="F:metal ion binding"/>
    <property type="evidence" value="ECO:0007669"/>
    <property type="project" value="UniProtKB-KW"/>
</dbReference>
<keyword evidence="6" id="KW-0547">Nucleotide-binding</keyword>
<reference evidence="11 12" key="1">
    <citation type="journal article" date="2019" name="Genome Biol. Evol.">
        <title>Day and night: Metabolic profiles and evolutionary relationships of six axenic non-marine cyanobacteria.</title>
        <authorList>
            <person name="Will S.E."/>
            <person name="Henke P."/>
            <person name="Boedeker C."/>
            <person name="Huang S."/>
            <person name="Brinkmann H."/>
            <person name="Rohde M."/>
            <person name="Jarek M."/>
            <person name="Friedl T."/>
            <person name="Seufert S."/>
            <person name="Schumacher M."/>
            <person name="Overmann J."/>
            <person name="Neumann-Schaal M."/>
            <person name="Petersen J."/>
        </authorList>
    </citation>
    <scope>NUCLEOTIDE SEQUENCE [LARGE SCALE GENOMIC DNA]</scope>
    <source>
        <strain evidence="11 12">SAG 39.79</strain>
    </source>
</reference>
<evidence type="ECO:0000256" key="7">
    <source>
        <dbReference type="ARBA" id="ARBA00022840"/>
    </source>
</evidence>
<evidence type="ECO:0000259" key="10">
    <source>
        <dbReference type="Pfam" id="PF01909"/>
    </source>
</evidence>
<evidence type="ECO:0000256" key="2">
    <source>
        <dbReference type="ARBA" id="ARBA00022649"/>
    </source>
</evidence>
<keyword evidence="3" id="KW-0808">Transferase</keyword>
<evidence type="ECO:0000256" key="4">
    <source>
        <dbReference type="ARBA" id="ARBA00022695"/>
    </source>
</evidence>
<dbReference type="Gene3D" id="3.30.460.10">
    <property type="entry name" value="Beta Polymerase, domain 2"/>
    <property type="match status" value="1"/>
</dbReference>
<evidence type="ECO:0000313" key="11">
    <source>
        <dbReference type="EMBL" id="RUT11898.1"/>
    </source>
</evidence>
<keyword evidence="8" id="KW-0460">Magnesium</keyword>
<dbReference type="EMBL" id="RSCK01000020">
    <property type="protein sequence ID" value="RUT11898.1"/>
    <property type="molecule type" value="Genomic_DNA"/>
</dbReference>
<protein>
    <recommendedName>
        <fullName evidence="10">Polymerase nucleotidyl transferase domain-containing protein</fullName>
    </recommendedName>
</protein>
<dbReference type="SUPFAM" id="SSF81301">
    <property type="entry name" value="Nucleotidyltransferase"/>
    <property type="match status" value="1"/>
</dbReference>
<sequence>MSIHELLQKRREDILRIAAQHGASHVRIFGSVARGEAKPDSDVDFLVELEPNTTVVDS</sequence>
<keyword evidence="4" id="KW-0548">Nucleotidyltransferase</keyword>
<feature type="domain" description="Polymerase nucleotidyl transferase" evidence="10">
    <location>
        <begin position="23"/>
        <end position="53"/>
    </location>
</feature>
<organism evidence="11 12">
    <name type="scientific">Chroococcidiopsis cubana SAG 39.79</name>
    <dbReference type="NCBI Taxonomy" id="388085"/>
    <lineage>
        <taxon>Bacteria</taxon>
        <taxon>Bacillati</taxon>
        <taxon>Cyanobacteriota</taxon>
        <taxon>Cyanophyceae</taxon>
        <taxon>Chroococcidiopsidales</taxon>
        <taxon>Chroococcidiopsidaceae</taxon>
        <taxon>Chroococcidiopsis</taxon>
    </lineage>
</organism>
<evidence type="ECO:0000256" key="5">
    <source>
        <dbReference type="ARBA" id="ARBA00022723"/>
    </source>
</evidence>
<dbReference type="InterPro" id="IPR052038">
    <property type="entry name" value="Type-VII_TA_antitoxin"/>
</dbReference>
<dbReference type="PANTHER" id="PTHR33571">
    <property type="entry name" value="SSL8005 PROTEIN"/>
    <property type="match status" value="1"/>
</dbReference>
<keyword evidence="7" id="KW-0067">ATP-binding</keyword>
<dbReference type="InterPro" id="IPR002934">
    <property type="entry name" value="Polymerase_NTP_transf_dom"/>
</dbReference>
<comment type="cofactor">
    <cofactor evidence="1">
        <name>Mg(2+)</name>
        <dbReference type="ChEBI" id="CHEBI:18420"/>
    </cofactor>
</comment>
<dbReference type="GO" id="GO:0005524">
    <property type="term" value="F:ATP binding"/>
    <property type="evidence" value="ECO:0007669"/>
    <property type="project" value="UniProtKB-KW"/>
</dbReference>
<evidence type="ECO:0000256" key="9">
    <source>
        <dbReference type="ARBA" id="ARBA00038276"/>
    </source>
</evidence>
<keyword evidence="2" id="KW-1277">Toxin-antitoxin system</keyword>
<dbReference type="GO" id="GO:0016779">
    <property type="term" value="F:nucleotidyltransferase activity"/>
    <property type="evidence" value="ECO:0007669"/>
    <property type="project" value="UniProtKB-KW"/>
</dbReference>
<name>A0AB37UKF3_9CYAN</name>
<dbReference type="PANTHER" id="PTHR33571:SF12">
    <property type="entry name" value="BSL3053 PROTEIN"/>
    <property type="match status" value="1"/>
</dbReference>
<evidence type="ECO:0000256" key="1">
    <source>
        <dbReference type="ARBA" id="ARBA00001946"/>
    </source>
</evidence>
<keyword evidence="12" id="KW-1185">Reference proteome</keyword>
<dbReference type="Pfam" id="PF01909">
    <property type="entry name" value="NTP_transf_2"/>
    <property type="match status" value="1"/>
</dbReference>
<keyword evidence="5" id="KW-0479">Metal-binding</keyword>
<dbReference type="CDD" id="cd05403">
    <property type="entry name" value="NT_KNTase_like"/>
    <property type="match status" value="1"/>
</dbReference>
<evidence type="ECO:0000256" key="3">
    <source>
        <dbReference type="ARBA" id="ARBA00022679"/>
    </source>
</evidence>
<evidence type="ECO:0000256" key="8">
    <source>
        <dbReference type="ARBA" id="ARBA00022842"/>
    </source>
</evidence>
<evidence type="ECO:0000256" key="6">
    <source>
        <dbReference type="ARBA" id="ARBA00022741"/>
    </source>
</evidence>
<dbReference type="AlphaFoldDB" id="A0AB37UKF3"/>
<dbReference type="Proteomes" id="UP000282574">
    <property type="component" value="Unassembled WGS sequence"/>
</dbReference>
<comment type="similarity">
    <text evidence="9">Belongs to the MntA antitoxin family.</text>
</comment>
<gene>
    <name evidence="11" type="ORF">DSM107010_29040</name>
</gene>
<comment type="caution">
    <text evidence="11">The sequence shown here is derived from an EMBL/GenBank/DDBJ whole genome shotgun (WGS) entry which is preliminary data.</text>
</comment>
<dbReference type="InterPro" id="IPR043519">
    <property type="entry name" value="NT_sf"/>
</dbReference>
<accession>A0AB37UKF3</accession>